<evidence type="ECO:0000313" key="3">
    <source>
        <dbReference type="Proteomes" id="UP000608154"/>
    </source>
</evidence>
<dbReference type="SUPFAM" id="SSF54909">
    <property type="entry name" value="Dimeric alpha+beta barrel"/>
    <property type="match status" value="1"/>
</dbReference>
<accession>A0A916TV27</accession>
<proteinExistence type="predicted"/>
<dbReference type="Proteomes" id="UP000608154">
    <property type="component" value="Unassembled WGS sequence"/>
</dbReference>
<name>A0A916TV27_9SPHN</name>
<reference evidence="2" key="1">
    <citation type="journal article" date="2014" name="Int. J. Syst. Evol. Microbiol.">
        <title>Complete genome sequence of Corynebacterium casei LMG S-19264T (=DSM 44701T), isolated from a smear-ripened cheese.</title>
        <authorList>
            <consortium name="US DOE Joint Genome Institute (JGI-PGF)"/>
            <person name="Walter F."/>
            <person name="Albersmeier A."/>
            <person name="Kalinowski J."/>
            <person name="Ruckert C."/>
        </authorList>
    </citation>
    <scope>NUCLEOTIDE SEQUENCE</scope>
    <source>
        <strain evidence="2">CGMCC 1.15095</strain>
    </source>
</reference>
<dbReference type="Pfam" id="PF07045">
    <property type="entry name" value="DUF1330"/>
    <property type="match status" value="1"/>
</dbReference>
<dbReference type="InterPro" id="IPR010753">
    <property type="entry name" value="DUF1330"/>
</dbReference>
<dbReference type="RefSeq" id="WP_188772409.1">
    <property type="nucleotide sequence ID" value="NZ_BMHK01000024.1"/>
</dbReference>
<protein>
    <recommendedName>
        <fullName evidence="1">DUF1330 domain-containing protein</fullName>
    </recommendedName>
</protein>
<gene>
    <name evidence="2" type="ORF">GCM10011494_30370</name>
</gene>
<reference evidence="2" key="2">
    <citation type="submission" date="2020-09" db="EMBL/GenBank/DDBJ databases">
        <authorList>
            <person name="Sun Q."/>
            <person name="Zhou Y."/>
        </authorList>
    </citation>
    <scope>NUCLEOTIDE SEQUENCE</scope>
    <source>
        <strain evidence="2">CGMCC 1.15095</strain>
    </source>
</reference>
<comment type="caution">
    <text evidence="2">The sequence shown here is derived from an EMBL/GenBank/DDBJ whole genome shotgun (WGS) entry which is preliminary data.</text>
</comment>
<keyword evidence="3" id="KW-1185">Reference proteome</keyword>
<dbReference type="InterPro" id="IPR011008">
    <property type="entry name" value="Dimeric_a/b-barrel"/>
</dbReference>
<feature type="domain" description="DUF1330" evidence="1">
    <location>
        <begin position="2"/>
        <end position="96"/>
    </location>
</feature>
<dbReference type="AlphaFoldDB" id="A0A916TV27"/>
<organism evidence="2 3">
    <name type="scientific">Novosphingobium endophyticum</name>
    <dbReference type="NCBI Taxonomy" id="1955250"/>
    <lineage>
        <taxon>Bacteria</taxon>
        <taxon>Pseudomonadati</taxon>
        <taxon>Pseudomonadota</taxon>
        <taxon>Alphaproteobacteria</taxon>
        <taxon>Sphingomonadales</taxon>
        <taxon>Sphingomonadaceae</taxon>
        <taxon>Novosphingobium</taxon>
    </lineage>
</organism>
<sequence>MSAYVIMFRDSTHDPEGLKTYAELALRAPSAKIELVASSKLGRHRVLEGDTIEAAVILRFPEWEDALEWYESPEYQAARKHRLASGTFRAVLIEGMPAGAGE</sequence>
<evidence type="ECO:0000313" key="2">
    <source>
        <dbReference type="EMBL" id="GGC09626.1"/>
    </source>
</evidence>
<evidence type="ECO:0000259" key="1">
    <source>
        <dbReference type="Pfam" id="PF07045"/>
    </source>
</evidence>
<dbReference type="Gene3D" id="3.30.70.100">
    <property type="match status" value="1"/>
</dbReference>
<dbReference type="EMBL" id="BMHK01000024">
    <property type="protein sequence ID" value="GGC09626.1"/>
    <property type="molecule type" value="Genomic_DNA"/>
</dbReference>